<evidence type="ECO:0000256" key="1">
    <source>
        <dbReference type="SAM" id="SignalP"/>
    </source>
</evidence>
<keyword evidence="1" id="KW-0732">Signal</keyword>
<gene>
    <name evidence="2" type="ORF">GCM10007852_05560</name>
</gene>
<protein>
    <recommendedName>
        <fullName evidence="4">Solute-binding protein family 3/N-terminal domain-containing protein</fullName>
    </recommendedName>
</protein>
<proteinExistence type="predicted"/>
<name>A0AA37WH58_9ALTE</name>
<dbReference type="SUPFAM" id="SSF53850">
    <property type="entry name" value="Periplasmic binding protein-like II"/>
    <property type="match status" value="1"/>
</dbReference>
<comment type="caution">
    <text evidence="2">The sequence shown here is derived from an EMBL/GenBank/DDBJ whole genome shotgun (WGS) entry which is preliminary data.</text>
</comment>
<dbReference type="AlphaFoldDB" id="A0AA37WH58"/>
<dbReference type="Proteomes" id="UP001156601">
    <property type="component" value="Unassembled WGS sequence"/>
</dbReference>
<evidence type="ECO:0008006" key="4">
    <source>
        <dbReference type="Google" id="ProtNLM"/>
    </source>
</evidence>
<dbReference type="RefSeq" id="WP_284215970.1">
    <property type="nucleotide sequence ID" value="NZ_BSOT01000005.1"/>
</dbReference>
<organism evidence="2 3">
    <name type="scientific">Agaribacter marinus</name>
    <dbReference type="NCBI Taxonomy" id="1431249"/>
    <lineage>
        <taxon>Bacteria</taxon>
        <taxon>Pseudomonadati</taxon>
        <taxon>Pseudomonadota</taxon>
        <taxon>Gammaproteobacteria</taxon>
        <taxon>Alteromonadales</taxon>
        <taxon>Alteromonadaceae</taxon>
        <taxon>Agaribacter</taxon>
    </lineage>
</organism>
<dbReference type="Gene3D" id="3.40.190.10">
    <property type="entry name" value="Periplasmic binding protein-like II"/>
    <property type="match status" value="2"/>
</dbReference>
<sequence length="284" mass="32606">MIKLAALSLIVLIMPFSASAAVWVITYPDSVIKHDERYVYPLSLLHLALEKTGVRYDIRPSSSPMRQEKSLKRLEENLEINLVWSMTDTQRENQLLPIRIPIAKGLIGWRMFLVHKEDPFLDTPISTLDDLLKYKPVQGIAWPDTKILQANGFNVITARDYNEAKALVSGRVADFFPRSVIEISSELAADEFKTLVIKPKLAIEYPSAMYFFVNKRNKTLAKLIETGLNRAIEDGSFDELFYSHFQQLLEELNFEGITYFELSNPLLPMSAQTHKPALWYRPKK</sequence>
<keyword evidence="3" id="KW-1185">Reference proteome</keyword>
<reference evidence="2" key="2">
    <citation type="submission" date="2023-01" db="EMBL/GenBank/DDBJ databases">
        <title>Draft genome sequence of Agaribacter marinus strain NBRC 110023.</title>
        <authorList>
            <person name="Sun Q."/>
            <person name="Mori K."/>
        </authorList>
    </citation>
    <scope>NUCLEOTIDE SEQUENCE</scope>
    <source>
        <strain evidence="2">NBRC 110023</strain>
    </source>
</reference>
<feature type="chain" id="PRO_5041360851" description="Solute-binding protein family 3/N-terminal domain-containing protein" evidence="1">
    <location>
        <begin position="21"/>
        <end position="284"/>
    </location>
</feature>
<evidence type="ECO:0000313" key="2">
    <source>
        <dbReference type="EMBL" id="GLR69648.1"/>
    </source>
</evidence>
<reference evidence="2" key="1">
    <citation type="journal article" date="2014" name="Int. J. Syst. Evol. Microbiol.">
        <title>Complete genome sequence of Corynebacterium casei LMG S-19264T (=DSM 44701T), isolated from a smear-ripened cheese.</title>
        <authorList>
            <consortium name="US DOE Joint Genome Institute (JGI-PGF)"/>
            <person name="Walter F."/>
            <person name="Albersmeier A."/>
            <person name="Kalinowski J."/>
            <person name="Ruckert C."/>
        </authorList>
    </citation>
    <scope>NUCLEOTIDE SEQUENCE</scope>
    <source>
        <strain evidence="2">NBRC 110023</strain>
    </source>
</reference>
<evidence type="ECO:0000313" key="3">
    <source>
        <dbReference type="Proteomes" id="UP001156601"/>
    </source>
</evidence>
<accession>A0AA37WH58</accession>
<feature type="signal peptide" evidence="1">
    <location>
        <begin position="1"/>
        <end position="20"/>
    </location>
</feature>
<dbReference type="EMBL" id="BSOT01000005">
    <property type="protein sequence ID" value="GLR69648.1"/>
    <property type="molecule type" value="Genomic_DNA"/>
</dbReference>